<keyword evidence="3 7" id="KW-0255">Endonuclease</keyword>
<evidence type="ECO:0000256" key="3">
    <source>
        <dbReference type="ARBA" id="ARBA00022759"/>
    </source>
</evidence>
<dbReference type="GO" id="GO:0016787">
    <property type="term" value="F:hydrolase activity"/>
    <property type="evidence" value="ECO:0007669"/>
    <property type="project" value="UniProtKB-KW"/>
</dbReference>
<evidence type="ECO:0000256" key="2">
    <source>
        <dbReference type="ARBA" id="ARBA00022747"/>
    </source>
</evidence>
<dbReference type="GO" id="GO:0004519">
    <property type="term" value="F:endonuclease activity"/>
    <property type="evidence" value="ECO:0007669"/>
    <property type="project" value="UniProtKB-KW"/>
</dbReference>
<keyword evidence="8" id="KW-1185">Reference proteome</keyword>
<proteinExistence type="predicted"/>
<dbReference type="InterPro" id="IPR019045">
    <property type="entry name" value="Restrct_endonuc_II_HinfI"/>
</dbReference>
<evidence type="ECO:0000256" key="6">
    <source>
        <dbReference type="ARBA" id="ARBA00093790"/>
    </source>
</evidence>
<protein>
    <recommendedName>
        <fullName evidence="6">type II site-specific deoxyribonuclease</fullName>
        <ecNumber evidence="6">3.1.21.4</ecNumber>
    </recommendedName>
</protein>
<evidence type="ECO:0000256" key="5">
    <source>
        <dbReference type="ARBA" id="ARBA00093760"/>
    </source>
</evidence>
<dbReference type="EMBL" id="JBHPEI010000001">
    <property type="protein sequence ID" value="MFC1799288.1"/>
    <property type="molecule type" value="Genomic_DNA"/>
</dbReference>
<evidence type="ECO:0000256" key="4">
    <source>
        <dbReference type="ARBA" id="ARBA00022801"/>
    </source>
</evidence>
<reference evidence="7 8" key="1">
    <citation type="submission" date="2024-09" db="EMBL/GenBank/DDBJ databases">
        <authorList>
            <person name="D'Angelo T."/>
        </authorList>
    </citation>
    <scope>NUCLEOTIDE SEQUENCE [LARGE SCALE GENOMIC DNA]</scope>
    <source>
        <strain evidence="7">SAG AM-311-F02</strain>
    </source>
</reference>
<keyword evidence="1" id="KW-0540">Nuclease</keyword>
<dbReference type="Proteomes" id="UP001594288">
    <property type="component" value="Unassembled WGS sequence"/>
</dbReference>
<sequence length="258" mass="29445">MALSSGQRDEISDLLMHKILGKLESYSPETTHMPFHIRLLGKDRMALFSFVHSINTMLGISIFEQVAAAIARPHFRTVGHQHKGLGDSISSDAQSVIQRTMDDLRATRVEPDKPAETARILAVAQGEKMVTVKRPTVDLFLEDDYSTEYYFDLKTAKPNIDGFVRYKRVLLEWIALRGAEEPTASVRTLLAIPYNPYEPKPYERWTLKGLFDIPNEIMVAAEFWDFLGGEDTYSELLDIFQSVGLKLRPEIDQRFSEF</sequence>
<keyword evidence="4 7" id="KW-0378">Hydrolase</keyword>
<comment type="caution">
    <text evidence="7">The sequence shown here is derived from an EMBL/GenBank/DDBJ whole genome shotgun (WGS) entry which is preliminary data.</text>
</comment>
<accession>A0ABV6YML1</accession>
<dbReference type="EC" id="3.1.21.4" evidence="6"/>
<comment type="catalytic activity">
    <reaction evidence="5">
        <text>Endonucleolytic cleavage of DNA to give specific double-stranded fragments with terminal 5'-phosphates.</text>
        <dbReference type="EC" id="3.1.21.4"/>
    </reaction>
</comment>
<evidence type="ECO:0000256" key="1">
    <source>
        <dbReference type="ARBA" id="ARBA00022722"/>
    </source>
</evidence>
<organism evidence="7 8">
    <name type="scientific">Eiseniibacteriota bacterium</name>
    <dbReference type="NCBI Taxonomy" id="2212470"/>
    <lineage>
        <taxon>Bacteria</taxon>
        <taxon>Candidatus Eiseniibacteriota</taxon>
    </lineage>
</organism>
<gene>
    <name evidence="7" type="ORF">ACFL2Z_00035</name>
</gene>
<evidence type="ECO:0000313" key="7">
    <source>
        <dbReference type="EMBL" id="MFC1799288.1"/>
    </source>
</evidence>
<name>A0ABV6YML1_UNCEI</name>
<keyword evidence="2" id="KW-0680">Restriction system</keyword>
<evidence type="ECO:0000313" key="8">
    <source>
        <dbReference type="Proteomes" id="UP001594288"/>
    </source>
</evidence>
<dbReference type="Pfam" id="PF09520">
    <property type="entry name" value="RE_TdeIII"/>
    <property type="match status" value="1"/>
</dbReference>